<feature type="domain" description="IstB-like ATP-binding" evidence="1">
    <location>
        <begin position="14"/>
        <end position="131"/>
    </location>
</feature>
<gene>
    <name evidence="2" type="ORF">B1B_18406</name>
</gene>
<keyword evidence="2" id="KW-0067">ATP-binding</keyword>
<name>T0ZNX3_9ZZZZ</name>
<reference evidence="2" key="2">
    <citation type="journal article" date="2014" name="ISME J.">
        <title>Microbial stratification in low pH oxic and suboxic macroscopic growths along an acid mine drainage.</title>
        <authorList>
            <person name="Mendez-Garcia C."/>
            <person name="Mesa V."/>
            <person name="Sprenger R.R."/>
            <person name="Richter M."/>
            <person name="Diez M.S."/>
            <person name="Solano J."/>
            <person name="Bargiela R."/>
            <person name="Golyshina O.V."/>
            <person name="Manteca A."/>
            <person name="Ramos J.L."/>
            <person name="Gallego J.R."/>
            <person name="Llorente I."/>
            <person name="Martins Dos Santos V.A."/>
            <person name="Jensen O.N."/>
            <person name="Pelaez A.I."/>
            <person name="Sanchez J."/>
            <person name="Ferrer M."/>
        </authorList>
    </citation>
    <scope>NUCLEOTIDE SEQUENCE</scope>
</reference>
<dbReference type="InterPro" id="IPR027417">
    <property type="entry name" value="P-loop_NTPase"/>
</dbReference>
<protein>
    <submittedName>
        <fullName evidence="2">IstB domain protein ATP-binding protein</fullName>
    </submittedName>
</protein>
<accession>T0ZNX3</accession>
<dbReference type="Pfam" id="PF01695">
    <property type="entry name" value="IstB_IS21"/>
    <property type="match status" value="1"/>
</dbReference>
<keyword evidence="2" id="KW-0547">Nucleotide-binding</keyword>
<dbReference type="Gene3D" id="3.40.50.300">
    <property type="entry name" value="P-loop containing nucleotide triphosphate hydrolases"/>
    <property type="match status" value="1"/>
</dbReference>
<dbReference type="GO" id="GO:0005524">
    <property type="term" value="F:ATP binding"/>
    <property type="evidence" value="ECO:0007669"/>
    <property type="project" value="UniProtKB-KW"/>
</dbReference>
<reference evidence="2" key="1">
    <citation type="submission" date="2013-08" db="EMBL/GenBank/DDBJ databases">
        <authorList>
            <person name="Mendez C."/>
            <person name="Richter M."/>
            <person name="Ferrer M."/>
            <person name="Sanchez J."/>
        </authorList>
    </citation>
    <scope>NUCLEOTIDE SEQUENCE</scope>
</reference>
<dbReference type="AlphaFoldDB" id="T0ZNX3"/>
<feature type="non-terminal residue" evidence="2">
    <location>
        <position position="133"/>
    </location>
</feature>
<dbReference type="InterPro" id="IPR002611">
    <property type="entry name" value="IstB_ATP-bd"/>
</dbReference>
<sequence length="133" mass="15227">MALNPSISPELKTLMNRLRIARLLETLPERLTLAKTNNLSHLDFLELLFSDEVSRRDSDSYTIRARSAQLDPTMVLEYWDNTAEVTYDKQIFTELVSLRFIDQAQNVFILGPVGVGKTFLATTLGHIACRRHF</sequence>
<dbReference type="EMBL" id="AUZY01012316">
    <property type="protein sequence ID" value="EQD30424.1"/>
    <property type="molecule type" value="Genomic_DNA"/>
</dbReference>
<evidence type="ECO:0000313" key="2">
    <source>
        <dbReference type="EMBL" id="EQD30424.1"/>
    </source>
</evidence>
<evidence type="ECO:0000259" key="1">
    <source>
        <dbReference type="Pfam" id="PF01695"/>
    </source>
</evidence>
<dbReference type="SUPFAM" id="SSF52540">
    <property type="entry name" value="P-loop containing nucleoside triphosphate hydrolases"/>
    <property type="match status" value="1"/>
</dbReference>
<comment type="caution">
    <text evidence="2">The sequence shown here is derived from an EMBL/GenBank/DDBJ whole genome shotgun (WGS) entry which is preliminary data.</text>
</comment>
<organism evidence="2">
    <name type="scientific">mine drainage metagenome</name>
    <dbReference type="NCBI Taxonomy" id="410659"/>
    <lineage>
        <taxon>unclassified sequences</taxon>
        <taxon>metagenomes</taxon>
        <taxon>ecological metagenomes</taxon>
    </lineage>
</organism>
<proteinExistence type="predicted"/>